<feature type="transmembrane region" description="Helical" evidence="7">
    <location>
        <begin position="20"/>
        <end position="43"/>
    </location>
</feature>
<dbReference type="PANTHER" id="PTHR30347:SF1">
    <property type="entry name" value="MECHANOSENSITIVE CHANNEL MSCK"/>
    <property type="match status" value="1"/>
</dbReference>
<evidence type="ECO:0000259" key="9">
    <source>
        <dbReference type="Pfam" id="PF21082"/>
    </source>
</evidence>
<dbReference type="InterPro" id="IPR006685">
    <property type="entry name" value="MscS_channel_2nd"/>
</dbReference>
<dbReference type="InterPro" id="IPR011066">
    <property type="entry name" value="MscS_channel_C_sf"/>
</dbReference>
<dbReference type="Gene3D" id="2.30.30.60">
    <property type="match status" value="1"/>
</dbReference>
<feature type="domain" description="Mechanosensitive ion channel MscS C-terminal" evidence="9">
    <location>
        <begin position="330"/>
        <end position="413"/>
    </location>
</feature>
<feature type="domain" description="Mechanosensitive ion channel MscS" evidence="8">
    <location>
        <begin position="256"/>
        <end position="320"/>
    </location>
</feature>
<keyword evidence="3" id="KW-1003">Cell membrane</keyword>
<keyword evidence="6 7" id="KW-0472">Membrane</keyword>
<organism evidence="10">
    <name type="scientific">OCS116 cluster bacterium</name>
    <dbReference type="NCBI Taxonomy" id="2030921"/>
    <lineage>
        <taxon>Bacteria</taxon>
        <taxon>Pseudomonadati</taxon>
        <taxon>Pseudomonadota</taxon>
        <taxon>Alphaproteobacteria</taxon>
        <taxon>OCS116 cluster</taxon>
    </lineage>
</organism>
<comment type="subcellular location">
    <subcellularLocation>
        <location evidence="1">Cell membrane</location>
        <topology evidence="1">Multi-pass membrane protein</topology>
    </subcellularLocation>
</comment>
<accession>A0A2A4Z8X1</accession>
<dbReference type="InterPro" id="IPR049278">
    <property type="entry name" value="MS_channel_C"/>
</dbReference>
<feature type="transmembrane region" description="Helical" evidence="7">
    <location>
        <begin position="131"/>
        <end position="148"/>
    </location>
</feature>
<dbReference type="InterPro" id="IPR011014">
    <property type="entry name" value="MscS_channel_TM-2"/>
</dbReference>
<dbReference type="Gene3D" id="3.30.70.100">
    <property type="match status" value="1"/>
</dbReference>
<feature type="transmembrane region" description="Helical" evidence="7">
    <location>
        <begin position="71"/>
        <end position="95"/>
    </location>
</feature>
<evidence type="ECO:0000259" key="8">
    <source>
        <dbReference type="Pfam" id="PF00924"/>
    </source>
</evidence>
<dbReference type="SUPFAM" id="SSF82861">
    <property type="entry name" value="Mechanosensitive channel protein MscS (YggB), transmembrane region"/>
    <property type="match status" value="1"/>
</dbReference>
<dbReference type="Pfam" id="PF21082">
    <property type="entry name" value="MS_channel_3rd"/>
    <property type="match status" value="1"/>
</dbReference>
<dbReference type="EMBL" id="NVUS01000003">
    <property type="protein sequence ID" value="PCJ02988.1"/>
    <property type="molecule type" value="Genomic_DNA"/>
</dbReference>
<dbReference type="InterPro" id="IPR010920">
    <property type="entry name" value="LSM_dom_sf"/>
</dbReference>
<comment type="similarity">
    <text evidence="2">Belongs to the MscS (TC 1.A.23) family.</text>
</comment>
<keyword evidence="4 7" id="KW-0812">Transmembrane</keyword>
<evidence type="ECO:0000256" key="2">
    <source>
        <dbReference type="ARBA" id="ARBA00008017"/>
    </source>
</evidence>
<evidence type="ECO:0000256" key="4">
    <source>
        <dbReference type="ARBA" id="ARBA00022692"/>
    </source>
</evidence>
<dbReference type="SUPFAM" id="SSF82689">
    <property type="entry name" value="Mechanosensitive channel protein MscS (YggB), C-terminal domain"/>
    <property type="match status" value="1"/>
</dbReference>
<feature type="transmembrane region" description="Helical" evidence="7">
    <location>
        <begin position="214"/>
        <end position="231"/>
    </location>
</feature>
<dbReference type="InterPro" id="IPR023408">
    <property type="entry name" value="MscS_beta-dom_sf"/>
</dbReference>
<name>A0A2A4Z8X1_9PROT</name>
<dbReference type="PANTHER" id="PTHR30347">
    <property type="entry name" value="POTASSIUM CHANNEL RELATED"/>
    <property type="match status" value="1"/>
</dbReference>
<gene>
    <name evidence="10" type="ORF">COB13_03330</name>
</gene>
<reference key="1">
    <citation type="submission" date="2017-08" db="EMBL/GenBank/DDBJ databases">
        <title>A dynamic microbial community with high functional redundancy inhabits the cold, oxic subseafloor aquifer.</title>
        <authorList>
            <person name="Tully B.J."/>
            <person name="Wheat C.G."/>
            <person name="Glazer B.T."/>
            <person name="Huber J.A."/>
        </authorList>
    </citation>
    <scope>NUCLEOTIDE SEQUENCE [LARGE SCALE GENOMIC DNA]</scope>
</reference>
<dbReference type="Pfam" id="PF00924">
    <property type="entry name" value="MS_channel_2nd"/>
    <property type="match status" value="1"/>
</dbReference>
<comment type="caution">
    <text evidence="10">The sequence shown here is derived from an EMBL/GenBank/DDBJ whole genome shotgun (WGS) entry which is preliminary data.</text>
</comment>
<evidence type="ECO:0000256" key="6">
    <source>
        <dbReference type="ARBA" id="ARBA00023136"/>
    </source>
</evidence>
<feature type="transmembrane region" description="Helical" evidence="7">
    <location>
        <begin position="168"/>
        <end position="193"/>
    </location>
</feature>
<evidence type="ECO:0000256" key="7">
    <source>
        <dbReference type="SAM" id="Phobius"/>
    </source>
</evidence>
<sequence length="437" mass="49030">MFEFDASQTIDQVVNWMDLHLFNLNIFIQISAIFFTFLLALLVNKFANPYVNEALSGVADKGKRRRRTVEILNIVLLPIIWVVLQWLMNVVLLQLGYKHDLLRITASLLNAWIVIRVFVSLVPTNIFWRRIVAFIAWTIAALNAANLLKPTVKILEDFGFTVGDARITLYSIISGFLLGVVLFWFALLVSNFLKHRLSDSQHLTPSVQTLLSQLIKVTLIFISLIFTLNIIGLDLSVFTFFSGALGVGLGFGLQKIVSNFVSGIILLVDQSLQPGNVIEVGGTFGKVKTLGARYTTVETRDGHEYLIPNERFITQEVVNWAFSNPKVRRKIEIGVAYDTDVELAMRLIVEATIGVDRILVEPVPVARLVSFGDSSVNIEARFWVDDPANGVANITSDFLLNVWKLFKANGIEIPFPQTDIHIKEIPKIGNSFFKPPV</sequence>
<evidence type="ECO:0000256" key="3">
    <source>
        <dbReference type="ARBA" id="ARBA00022475"/>
    </source>
</evidence>
<dbReference type="SUPFAM" id="SSF50182">
    <property type="entry name" value="Sm-like ribonucleoproteins"/>
    <property type="match status" value="1"/>
</dbReference>
<dbReference type="InterPro" id="IPR052702">
    <property type="entry name" value="MscS-like_channel"/>
</dbReference>
<dbReference type="GO" id="GO:0008381">
    <property type="term" value="F:mechanosensitive monoatomic ion channel activity"/>
    <property type="evidence" value="ECO:0007669"/>
    <property type="project" value="UniProtKB-ARBA"/>
</dbReference>
<dbReference type="GO" id="GO:0005886">
    <property type="term" value="C:plasma membrane"/>
    <property type="evidence" value="ECO:0007669"/>
    <property type="project" value="UniProtKB-SubCell"/>
</dbReference>
<keyword evidence="5 7" id="KW-1133">Transmembrane helix</keyword>
<protein>
    <submittedName>
        <fullName evidence="10">Mechanosensitive ion channel protein MscS</fullName>
    </submittedName>
</protein>
<feature type="transmembrane region" description="Helical" evidence="7">
    <location>
        <begin position="101"/>
        <end position="119"/>
    </location>
</feature>
<reference evidence="10" key="2">
    <citation type="journal article" date="2018" name="ISME J.">
        <title>A dynamic microbial community with high functional redundancy inhabits the cold, oxic subseafloor aquifer.</title>
        <authorList>
            <person name="Tully B.J."/>
            <person name="Wheat C.G."/>
            <person name="Glazer B.T."/>
            <person name="Huber J.A."/>
        </authorList>
    </citation>
    <scope>NUCLEOTIDE SEQUENCE</scope>
    <source>
        <strain evidence="10">NORP83</strain>
    </source>
</reference>
<evidence type="ECO:0000256" key="1">
    <source>
        <dbReference type="ARBA" id="ARBA00004651"/>
    </source>
</evidence>
<proteinExistence type="inferred from homology"/>
<dbReference type="AlphaFoldDB" id="A0A2A4Z8X1"/>
<evidence type="ECO:0000256" key="5">
    <source>
        <dbReference type="ARBA" id="ARBA00022989"/>
    </source>
</evidence>
<dbReference type="Gene3D" id="1.10.287.1260">
    <property type="match status" value="1"/>
</dbReference>
<evidence type="ECO:0000313" key="10">
    <source>
        <dbReference type="EMBL" id="PCJ02988.1"/>
    </source>
</evidence>